<dbReference type="Proteomes" id="UP000564496">
    <property type="component" value="Unassembled WGS sequence"/>
</dbReference>
<dbReference type="InterPro" id="IPR019099">
    <property type="entry name" value="Uncharacterised_PGPGW_TM"/>
</dbReference>
<accession>A0A7Z0ISX9</accession>
<evidence type="ECO:0000256" key="1">
    <source>
        <dbReference type="SAM" id="Phobius"/>
    </source>
</evidence>
<keyword evidence="3" id="KW-1185">Reference proteome</keyword>
<sequence>MGSGTGRVLRETVAWLLVAAGVAALVLPGPGLLMTCAGLTLLARDHAWAERWLAPVRRRALQGAAHSVATWPRIVLAATLALGIIGCGFLWAWSPPAPSWWPVPGIWWLPGGVAVAVTQIVAGMIGLGTIAYSCCRFRGQLDAPRLPTRQETAVEEAAA</sequence>
<reference evidence="2 3" key="1">
    <citation type="submission" date="2020-07" db="EMBL/GenBank/DDBJ databases">
        <title>Sequencing the genomes of 1000 actinobacteria strains.</title>
        <authorList>
            <person name="Klenk H.-P."/>
        </authorList>
    </citation>
    <scope>NUCLEOTIDE SEQUENCE [LARGE SCALE GENOMIC DNA]</scope>
    <source>
        <strain evidence="2 3">DSM 26487</strain>
    </source>
</reference>
<dbReference type="AlphaFoldDB" id="A0A7Z0ISX9"/>
<keyword evidence="1" id="KW-0472">Membrane</keyword>
<feature type="transmembrane region" description="Helical" evidence="1">
    <location>
        <begin position="74"/>
        <end position="94"/>
    </location>
</feature>
<keyword evidence="1" id="KW-1133">Transmembrane helix</keyword>
<dbReference type="RefSeq" id="WP_179658599.1">
    <property type="nucleotide sequence ID" value="NZ_JACBZR010000001.1"/>
</dbReference>
<comment type="caution">
    <text evidence="2">The sequence shown here is derived from an EMBL/GenBank/DDBJ whole genome shotgun (WGS) entry which is preliminary data.</text>
</comment>
<keyword evidence="1" id="KW-0812">Transmembrane</keyword>
<organism evidence="2 3">
    <name type="scientific">Nocardioides panzhihuensis</name>
    <dbReference type="NCBI Taxonomy" id="860243"/>
    <lineage>
        <taxon>Bacteria</taxon>
        <taxon>Bacillati</taxon>
        <taxon>Actinomycetota</taxon>
        <taxon>Actinomycetes</taxon>
        <taxon>Propionibacteriales</taxon>
        <taxon>Nocardioidaceae</taxon>
        <taxon>Nocardioides</taxon>
    </lineage>
</organism>
<gene>
    <name evidence="2" type="ORF">BJ988_002891</name>
</gene>
<evidence type="ECO:0000313" key="3">
    <source>
        <dbReference type="Proteomes" id="UP000564496"/>
    </source>
</evidence>
<dbReference type="Pfam" id="PF09656">
    <property type="entry name" value="PGPGW"/>
    <property type="match status" value="1"/>
</dbReference>
<proteinExistence type="predicted"/>
<feature type="transmembrane region" description="Helical" evidence="1">
    <location>
        <begin position="106"/>
        <end position="132"/>
    </location>
</feature>
<protein>
    <submittedName>
        <fullName evidence="2">Uncharacterized protein</fullName>
    </submittedName>
</protein>
<feature type="transmembrane region" description="Helical" evidence="1">
    <location>
        <begin position="12"/>
        <end position="42"/>
    </location>
</feature>
<dbReference type="EMBL" id="JACBZR010000001">
    <property type="protein sequence ID" value="NYI78243.1"/>
    <property type="molecule type" value="Genomic_DNA"/>
</dbReference>
<evidence type="ECO:0000313" key="2">
    <source>
        <dbReference type="EMBL" id="NYI78243.1"/>
    </source>
</evidence>
<name>A0A7Z0ISX9_9ACTN</name>